<name>A0A1I7HXF8_9FLAO</name>
<gene>
    <name evidence="3" type="ORF">SAMN05216480_111119</name>
</gene>
<evidence type="ECO:0000313" key="3">
    <source>
        <dbReference type="EMBL" id="SFU65360.1"/>
    </source>
</evidence>
<dbReference type="OrthoDB" id="9812921at2"/>
<dbReference type="InterPro" id="IPR050261">
    <property type="entry name" value="FrsA_esterase"/>
</dbReference>
<dbReference type="InterPro" id="IPR029058">
    <property type="entry name" value="AB_hydrolase_fold"/>
</dbReference>
<dbReference type="PANTHER" id="PTHR22946:SF9">
    <property type="entry name" value="POLYKETIDE TRANSFERASE AF380"/>
    <property type="match status" value="1"/>
</dbReference>
<dbReference type="EMBL" id="FPBK01000011">
    <property type="protein sequence ID" value="SFU65360.1"/>
    <property type="molecule type" value="Genomic_DNA"/>
</dbReference>
<evidence type="ECO:0000256" key="1">
    <source>
        <dbReference type="ARBA" id="ARBA00022801"/>
    </source>
</evidence>
<feature type="domain" description="Serine aminopeptidase S33" evidence="2">
    <location>
        <begin position="84"/>
        <end position="229"/>
    </location>
</feature>
<dbReference type="Pfam" id="PF12146">
    <property type="entry name" value="Hydrolase_4"/>
    <property type="match status" value="1"/>
</dbReference>
<evidence type="ECO:0000259" key="2">
    <source>
        <dbReference type="Pfam" id="PF12146"/>
    </source>
</evidence>
<dbReference type="Proteomes" id="UP000199138">
    <property type="component" value="Unassembled WGS sequence"/>
</dbReference>
<keyword evidence="4" id="KW-1185">Reference proteome</keyword>
<dbReference type="GO" id="GO:0052689">
    <property type="term" value="F:carboxylic ester hydrolase activity"/>
    <property type="evidence" value="ECO:0007669"/>
    <property type="project" value="UniProtKB-ARBA"/>
</dbReference>
<evidence type="ECO:0000313" key="4">
    <source>
        <dbReference type="Proteomes" id="UP000199138"/>
    </source>
</evidence>
<accession>A0A1I7HXF8</accession>
<keyword evidence="3" id="KW-0645">Protease</keyword>
<keyword evidence="3" id="KW-0031">Aminopeptidase</keyword>
<dbReference type="PANTHER" id="PTHR22946">
    <property type="entry name" value="DIENELACTONE HYDROLASE DOMAIN-CONTAINING PROTEIN-RELATED"/>
    <property type="match status" value="1"/>
</dbReference>
<keyword evidence="1" id="KW-0378">Hydrolase</keyword>
<protein>
    <submittedName>
        <fullName evidence="3">Serine aminopeptidase, S33</fullName>
    </submittedName>
</protein>
<dbReference type="SUPFAM" id="SSF53474">
    <property type="entry name" value="alpha/beta-Hydrolases"/>
    <property type="match status" value="1"/>
</dbReference>
<dbReference type="GO" id="GO:0004177">
    <property type="term" value="F:aminopeptidase activity"/>
    <property type="evidence" value="ECO:0007669"/>
    <property type="project" value="UniProtKB-KW"/>
</dbReference>
<dbReference type="STRING" id="1224947.SAMN05216480_111119"/>
<dbReference type="AlphaFoldDB" id="A0A1I7HXF8"/>
<reference evidence="3 4" key="1">
    <citation type="submission" date="2016-10" db="EMBL/GenBank/DDBJ databases">
        <authorList>
            <person name="de Groot N.N."/>
        </authorList>
    </citation>
    <scope>NUCLEOTIDE SEQUENCE [LARGE SCALE GENOMIC DNA]</scope>
    <source>
        <strain evidence="3 4">CGMCC 1.12333</strain>
    </source>
</reference>
<dbReference type="InterPro" id="IPR022742">
    <property type="entry name" value="Hydrolase_4"/>
</dbReference>
<organism evidence="3 4">
    <name type="scientific">Pustulibacterium marinum</name>
    <dbReference type="NCBI Taxonomy" id="1224947"/>
    <lineage>
        <taxon>Bacteria</taxon>
        <taxon>Pseudomonadati</taxon>
        <taxon>Bacteroidota</taxon>
        <taxon>Flavobacteriia</taxon>
        <taxon>Flavobacteriales</taxon>
        <taxon>Flavobacteriaceae</taxon>
        <taxon>Pustulibacterium</taxon>
    </lineage>
</organism>
<dbReference type="Gene3D" id="3.40.50.1820">
    <property type="entry name" value="alpha/beta hydrolase"/>
    <property type="match status" value="1"/>
</dbReference>
<sequence>MSTNRFFMWMKRFLIGISFLLLMALAVVYWYVPRLVIEIKNPLLYHPRTYAHTYPSTFPDGEMVSLKSYDGVSLVGYLSYTSIEAKGTIILLHGIRGGKEDYISLCEQLHASGYHTFALDLRAHGASGDVFNTFGAKERYDVGTVVDFLKARQLPHIGVWGRSLGGAIALQALVIDKRLEYGIIESTFSDFNAVVHNYTELFTGIDSRYFSDFLVKRAGALATFDPKVVKPVVACEAITQPVYMSHGTADRRIPFTDGEANFNALSSVQKEFESIPNATHGNVWYIAGEAHYRKILDFLNQNTIN</sequence>
<proteinExistence type="predicted"/>
<dbReference type="RefSeq" id="WP_093025777.1">
    <property type="nucleotide sequence ID" value="NZ_FPBK01000011.1"/>
</dbReference>